<gene>
    <name evidence="6" type="primary">flgI</name>
    <name evidence="7" type="ORF">JF535_15000</name>
</gene>
<keyword evidence="8" id="KW-1185">Reference proteome</keyword>
<name>A0ABS3EA26_9GAMM</name>
<evidence type="ECO:0000313" key="8">
    <source>
        <dbReference type="Proteomes" id="UP000664293"/>
    </source>
</evidence>
<dbReference type="PANTHER" id="PTHR30381:SF0">
    <property type="entry name" value="FLAGELLAR P-RING PROTEIN"/>
    <property type="match status" value="1"/>
</dbReference>
<keyword evidence="7" id="KW-0282">Flagellum</keyword>
<evidence type="ECO:0000256" key="1">
    <source>
        <dbReference type="ARBA" id="ARBA00002591"/>
    </source>
</evidence>
<dbReference type="PANTHER" id="PTHR30381">
    <property type="entry name" value="FLAGELLAR P-RING PERIPLASMIC PROTEIN FLGI"/>
    <property type="match status" value="1"/>
</dbReference>
<proteinExistence type="inferred from homology"/>
<dbReference type="NCBIfam" id="NF003676">
    <property type="entry name" value="PRK05303.1"/>
    <property type="match status" value="1"/>
</dbReference>
<comment type="caution">
    <text evidence="7">The sequence shown here is derived from an EMBL/GenBank/DDBJ whole genome shotgun (WGS) entry which is preliminary data.</text>
</comment>
<keyword evidence="7" id="KW-0969">Cilium</keyword>
<dbReference type="InterPro" id="IPR001782">
    <property type="entry name" value="Flag_FlgI"/>
</dbReference>
<evidence type="ECO:0000256" key="5">
    <source>
        <dbReference type="ARBA" id="ARBA00023143"/>
    </source>
</evidence>
<keyword evidence="7" id="KW-0966">Cell projection</keyword>
<evidence type="ECO:0000256" key="6">
    <source>
        <dbReference type="HAMAP-Rule" id="MF_00416"/>
    </source>
</evidence>
<dbReference type="Pfam" id="PF02119">
    <property type="entry name" value="FlgI"/>
    <property type="match status" value="1"/>
</dbReference>
<comment type="similarity">
    <text evidence="3 6">Belongs to the FlgI family.</text>
</comment>
<evidence type="ECO:0000256" key="2">
    <source>
        <dbReference type="ARBA" id="ARBA00004117"/>
    </source>
</evidence>
<dbReference type="PRINTS" id="PR01010">
    <property type="entry name" value="FLGPRINGFLGI"/>
</dbReference>
<dbReference type="Proteomes" id="UP000664293">
    <property type="component" value="Unassembled WGS sequence"/>
</dbReference>
<protein>
    <recommendedName>
        <fullName evidence="6">Flagellar P-ring protein</fullName>
    </recommendedName>
    <alternativeName>
        <fullName evidence="6">Basal body P-ring protein</fullName>
    </alternativeName>
</protein>
<keyword evidence="5 6" id="KW-0975">Bacterial flagellum</keyword>
<dbReference type="RefSeq" id="WP_207003459.1">
    <property type="nucleotide sequence ID" value="NZ_JAEKJR010000002.1"/>
</dbReference>
<evidence type="ECO:0000256" key="3">
    <source>
        <dbReference type="ARBA" id="ARBA00008994"/>
    </source>
</evidence>
<dbReference type="HAMAP" id="MF_00416">
    <property type="entry name" value="FlgI"/>
    <property type="match status" value="1"/>
</dbReference>
<evidence type="ECO:0000256" key="4">
    <source>
        <dbReference type="ARBA" id="ARBA00022729"/>
    </source>
</evidence>
<comment type="subcellular location">
    <subcellularLocation>
        <location evidence="2 6">Bacterial flagellum basal body</location>
    </subcellularLocation>
</comment>
<comment type="function">
    <text evidence="1 6">Assembles around the rod to form the L-ring and probably protects the motor/basal body from shearing forces during rotation.</text>
</comment>
<comment type="subunit">
    <text evidence="6">The basal body constitutes a major portion of the flagellar organelle and consists of four rings (L,P,S, and M) mounted on a central rod.</text>
</comment>
<keyword evidence="4" id="KW-0732">Signal</keyword>
<sequence length="385" mass="40993">MGNEMAGAQLMYMFLRLLCVIAACFSVSVYAITIEEVTRIEGIRDNQLVGYGLVVGLAGTGDSARNRATIQSVSNTLREFGVNTERFNSASRNVAAVIVTATLPPFASRGDRIDVQVSSLGDARSLAGGTLFMTPLEGPDNRMHALAQGPVVTGGYNYSKFDTSLQKNHPTVGKVTKGAIVERNFNSDFIGEDGGVVLILNEPNFQMASDIASAITDRVPGAFAEPLNPGKVLVSPSDAKGGSPFDVITRALAVNIDLVERNRIVINEKTGTIVAGGHIEIGEATISHENIHVAITTVYDVSQPYAVGLFAGRRSRTGDIRTEVVPSTDIVVAEEERAPVTMRKGTKVDELLKHLSSIGVQTRDIISILQALKSAGAIQAEIVVE</sequence>
<dbReference type="EMBL" id="JAEKJR010000002">
    <property type="protein sequence ID" value="MBN8432158.1"/>
    <property type="molecule type" value="Genomic_DNA"/>
</dbReference>
<evidence type="ECO:0000313" key="7">
    <source>
        <dbReference type="EMBL" id="MBN8432158.1"/>
    </source>
</evidence>
<accession>A0ABS3EA26</accession>
<reference evidence="7 8" key="1">
    <citation type="submission" date="2020-12" db="EMBL/GenBank/DDBJ databases">
        <title>Oil enriched cultivation method for isolating marine PHA-producing bacteria.</title>
        <authorList>
            <person name="Zheng W."/>
            <person name="Yu S."/>
            <person name="Huang Y."/>
        </authorList>
    </citation>
    <scope>NUCLEOTIDE SEQUENCE [LARGE SCALE GENOMIC DNA]</scope>
    <source>
        <strain evidence="7 8">SN0-2</strain>
    </source>
</reference>
<organism evidence="7 8">
    <name type="scientific">Microbulbifer salipaludis</name>
    <dbReference type="NCBI Taxonomy" id="187980"/>
    <lineage>
        <taxon>Bacteria</taxon>
        <taxon>Pseudomonadati</taxon>
        <taxon>Pseudomonadota</taxon>
        <taxon>Gammaproteobacteria</taxon>
        <taxon>Cellvibrionales</taxon>
        <taxon>Microbulbiferaceae</taxon>
        <taxon>Microbulbifer</taxon>
    </lineage>
</organism>